<dbReference type="GO" id="GO:0048288">
    <property type="term" value="P:nuclear membrane fusion involved in karyogamy"/>
    <property type="evidence" value="ECO:0007669"/>
    <property type="project" value="UniProtKB-UniRule"/>
</dbReference>
<keyword evidence="4 13" id="KW-0415">Karyogamy</keyword>
<dbReference type="GO" id="GO:0005789">
    <property type="term" value="C:endoplasmic reticulum membrane"/>
    <property type="evidence" value="ECO:0007669"/>
    <property type="project" value="UniProtKB-SubCell"/>
</dbReference>
<keyword evidence="5 13" id="KW-0812">Transmembrane</keyword>
<sequence>MNILIVSFVYYTLFTAADSKDSSSDVSAYSLQDILHRHRNITTTKQDVLVFNLRPEYNDNQCVKTALSPILSQCLKTSINDLDPSLRAHTAASLSLCEFQIAQISHPLECSYDTVDDECVKAMERKAQWWTSYSGYYRSLGEICMEENANFEQERILEVYFKITEYYQQMMAGFQEQVDLASEFRKESMSGFDDLKKQMDDLNETSQENEKLMKLIWLNLMSELEKMNEVTLNVTDVMVKSTRSMEDELYDILETVNDEVSYEMTLLKDKFSKQLEQNQEVTMEYFNVLQGQLQYNLEINNENSRISAVVNRNLRESLFHSDNLHGSMSNITDTMSNLTDTISLSHSQILQIHEIVENNSIIRFLNHMVTNLNMKLIMSLRFCMMVLSITLLLISALVIVCNISAALRMVFQMIGILSVSLGLALIFGLTVVSFGDALRSKV</sequence>
<evidence type="ECO:0000256" key="3">
    <source>
        <dbReference type="ARBA" id="ARBA00021601"/>
    </source>
</evidence>
<dbReference type="GO" id="GO:0031965">
    <property type="term" value="C:nuclear membrane"/>
    <property type="evidence" value="ECO:0007669"/>
    <property type="project" value="UniProtKB-SubCell"/>
</dbReference>
<feature type="chain" id="PRO_5040368609" description="Nuclear fusion protein KAR5" evidence="14">
    <location>
        <begin position="20"/>
        <end position="442"/>
    </location>
</feature>
<evidence type="ECO:0000256" key="13">
    <source>
        <dbReference type="RuleBase" id="RU368082"/>
    </source>
</evidence>
<evidence type="ECO:0000256" key="9">
    <source>
        <dbReference type="ARBA" id="ARBA00023136"/>
    </source>
</evidence>
<dbReference type="GO" id="GO:0000742">
    <property type="term" value="P:karyogamy involved in conjugation with cellular fusion"/>
    <property type="evidence" value="ECO:0007669"/>
    <property type="project" value="UniProtKB-UniRule"/>
</dbReference>
<protein>
    <recommendedName>
        <fullName evidence="3 13">Nuclear fusion protein KAR5</fullName>
    </recommendedName>
    <alternativeName>
        <fullName evidence="12 13">Karyogamy protein 5</fullName>
    </alternativeName>
</protein>
<feature type="transmembrane region" description="Helical" evidence="13">
    <location>
        <begin position="413"/>
        <end position="434"/>
    </location>
</feature>
<dbReference type="OrthoDB" id="5311848at2759"/>
<keyword evidence="8 13" id="KW-1133">Transmembrane helix</keyword>
<dbReference type="AlphaFoldDB" id="A0A9P8Q198"/>
<feature type="signal peptide" evidence="14">
    <location>
        <begin position="1"/>
        <end position="19"/>
    </location>
</feature>
<evidence type="ECO:0000256" key="10">
    <source>
        <dbReference type="ARBA" id="ARBA00023180"/>
    </source>
</evidence>
<evidence type="ECO:0000256" key="5">
    <source>
        <dbReference type="ARBA" id="ARBA00022692"/>
    </source>
</evidence>
<feature type="transmembrane region" description="Helical" evidence="13">
    <location>
        <begin position="376"/>
        <end position="401"/>
    </location>
</feature>
<evidence type="ECO:0000313" key="15">
    <source>
        <dbReference type="EMBL" id="KAH3680994.1"/>
    </source>
</evidence>
<dbReference type="EMBL" id="JAEUBG010004634">
    <property type="protein sequence ID" value="KAH3680994.1"/>
    <property type="molecule type" value="Genomic_DNA"/>
</dbReference>
<organism evidence="15 16">
    <name type="scientific">Wickerhamomyces pijperi</name>
    <name type="common">Yeast</name>
    <name type="synonym">Pichia pijperi</name>
    <dbReference type="NCBI Taxonomy" id="599730"/>
    <lineage>
        <taxon>Eukaryota</taxon>
        <taxon>Fungi</taxon>
        <taxon>Dikarya</taxon>
        <taxon>Ascomycota</taxon>
        <taxon>Saccharomycotina</taxon>
        <taxon>Saccharomycetes</taxon>
        <taxon>Phaffomycetales</taxon>
        <taxon>Wickerhamomycetaceae</taxon>
        <taxon>Wickerhamomyces</taxon>
    </lineage>
</organism>
<evidence type="ECO:0000256" key="2">
    <source>
        <dbReference type="ARBA" id="ARBA00010473"/>
    </source>
</evidence>
<evidence type="ECO:0000256" key="7">
    <source>
        <dbReference type="ARBA" id="ARBA00022824"/>
    </source>
</evidence>
<dbReference type="PANTHER" id="PTHR28012:SF1">
    <property type="entry name" value="NUCLEAR FUSION PROTEIN KAR5"/>
    <property type="match status" value="1"/>
</dbReference>
<gene>
    <name evidence="15" type="ORF">WICPIJ_008002</name>
</gene>
<dbReference type="Pfam" id="PF04163">
    <property type="entry name" value="Tht1"/>
    <property type="match status" value="1"/>
</dbReference>
<comment type="function">
    <text evidence="1 13">Required for nuclear membrane fusion during karyogamy.</text>
</comment>
<evidence type="ECO:0000256" key="1">
    <source>
        <dbReference type="ARBA" id="ARBA00003389"/>
    </source>
</evidence>
<accession>A0A9P8Q198</accession>
<keyword evidence="6 13" id="KW-0732">Signal</keyword>
<evidence type="ECO:0000313" key="16">
    <source>
        <dbReference type="Proteomes" id="UP000774326"/>
    </source>
</evidence>
<keyword evidence="11 13" id="KW-0539">Nucleus</keyword>
<comment type="similarity">
    <text evidence="2 13">Belongs to the KAR5 family.</text>
</comment>
<dbReference type="InterPro" id="IPR007292">
    <property type="entry name" value="Nuclear_fusion_Kar5"/>
</dbReference>
<evidence type="ECO:0000256" key="6">
    <source>
        <dbReference type="ARBA" id="ARBA00022729"/>
    </source>
</evidence>
<proteinExistence type="inferred from homology"/>
<keyword evidence="16" id="KW-1185">Reference proteome</keyword>
<name>A0A9P8Q198_WICPI</name>
<evidence type="ECO:0000256" key="4">
    <source>
        <dbReference type="ARBA" id="ARBA00022459"/>
    </source>
</evidence>
<reference evidence="15" key="1">
    <citation type="journal article" date="2021" name="Open Biol.">
        <title>Shared evolutionary footprints suggest mitochondrial oxidative damage underlies multiple complex I losses in fungi.</title>
        <authorList>
            <person name="Schikora-Tamarit M.A."/>
            <person name="Marcet-Houben M."/>
            <person name="Nosek J."/>
            <person name="Gabaldon T."/>
        </authorList>
    </citation>
    <scope>NUCLEOTIDE SEQUENCE</scope>
    <source>
        <strain evidence="15">CBS2887</strain>
    </source>
</reference>
<keyword evidence="10" id="KW-0325">Glycoprotein</keyword>
<evidence type="ECO:0000256" key="12">
    <source>
        <dbReference type="ARBA" id="ARBA00031468"/>
    </source>
</evidence>
<keyword evidence="9 13" id="KW-0472">Membrane</keyword>
<evidence type="ECO:0000256" key="11">
    <source>
        <dbReference type="ARBA" id="ARBA00023242"/>
    </source>
</evidence>
<dbReference type="Proteomes" id="UP000774326">
    <property type="component" value="Unassembled WGS sequence"/>
</dbReference>
<keyword evidence="7 13" id="KW-0256">Endoplasmic reticulum</keyword>
<reference evidence="15" key="2">
    <citation type="submission" date="2021-01" db="EMBL/GenBank/DDBJ databases">
        <authorList>
            <person name="Schikora-Tamarit M.A."/>
        </authorList>
    </citation>
    <scope>NUCLEOTIDE SEQUENCE</scope>
    <source>
        <strain evidence="15">CBS2887</strain>
    </source>
</reference>
<dbReference type="PANTHER" id="PTHR28012">
    <property type="entry name" value="NUCLEAR FUSION PROTEIN KAR5"/>
    <property type="match status" value="1"/>
</dbReference>
<evidence type="ECO:0000256" key="8">
    <source>
        <dbReference type="ARBA" id="ARBA00022989"/>
    </source>
</evidence>
<comment type="caution">
    <text evidence="15">The sequence shown here is derived from an EMBL/GenBank/DDBJ whole genome shotgun (WGS) entry which is preliminary data.</text>
</comment>
<evidence type="ECO:0000256" key="14">
    <source>
        <dbReference type="SAM" id="SignalP"/>
    </source>
</evidence>
<comment type="subcellular location">
    <subcellularLocation>
        <location evidence="13">Endoplasmic reticulum membrane</location>
    </subcellularLocation>
    <subcellularLocation>
        <location evidence="13">Nucleus membrane</location>
    </subcellularLocation>
</comment>